<keyword evidence="4" id="KW-1185">Reference proteome</keyword>
<sequence length="161" mass="18124">MAVRKKTKGSRKTKIKRKTKKSQHVNYNTTTLKSVIKQIKKNVHRHKPKDVDDAISVALRTIGKIKKKIRPARVIPVPKRGGILPLIPIFAGLSALGALTGGTAGIVKAIGDVRNAKEQLEESQRHNKTMESIAMGRGLYMRPYKTDMTRNMRYFQKPLKI</sequence>
<dbReference type="AlphaFoldDB" id="A0AAV8X6X8"/>
<name>A0AAV8X6X8_9CUCU</name>
<dbReference type="Proteomes" id="UP001162162">
    <property type="component" value="Unassembled WGS sequence"/>
</dbReference>
<gene>
    <name evidence="3" type="ORF">NQ318_012094</name>
</gene>
<organism evidence="3 4">
    <name type="scientific">Aromia moschata</name>
    <dbReference type="NCBI Taxonomy" id="1265417"/>
    <lineage>
        <taxon>Eukaryota</taxon>
        <taxon>Metazoa</taxon>
        <taxon>Ecdysozoa</taxon>
        <taxon>Arthropoda</taxon>
        <taxon>Hexapoda</taxon>
        <taxon>Insecta</taxon>
        <taxon>Pterygota</taxon>
        <taxon>Neoptera</taxon>
        <taxon>Endopterygota</taxon>
        <taxon>Coleoptera</taxon>
        <taxon>Polyphaga</taxon>
        <taxon>Cucujiformia</taxon>
        <taxon>Chrysomeloidea</taxon>
        <taxon>Cerambycidae</taxon>
        <taxon>Cerambycinae</taxon>
        <taxon>Callichromatini</taxon>
        <taxon>Aromia</taxon>
    </lineage>
</organism>
<protein>
    <submittedName>
        <fullName evidence="3">Uncharacterized protein</fullName>
    </submittedName>
</protein>
<feature type="coiled-coil region" evidence="1">
    <location>
        <begin position="106"/>
        <end position="133"/>
    </location>
</feature>
<dbReference type="EMBL" id="JAPWTK010000995">
    <property type="protein sequence ID" value="KAJ8934724.1"/>
    <property type="molecule type" value="Genomic_DNA"/>
</dbReference>
<feature type="region of interest" description="Disordered" evidence="2">
    <location>
        <begin position="1"/>
        <end position="23"/>
    </location>
</feature>
<evidence type="ECO:0000256" key="1">
    <source>
        <dbReference type="SAM" id="Coils"/>
    </source>
</evidence>
<proteinExistence type="predicted"/>
<comment type="caution">
    <text evidence="3">The sequence shown here is derived from an EMBL/GenBank/DDBJ whole genome shotgun (WGS) entry which is preliminary data.</text>
</comment>
<accession>A0AAV8X6X8</accession>
<evidence type="ECO:0000313" key="4">
    <source>
        <dbReference type="Proteomes" id="UP001162162"/>
    </source>
</evidence>
<reference evidence="3" key="1">
    <citation type="journal article" date="2023" name="Insect Mol. Biol.">
        <title>Genome sequencing provides insights into the evolution of gene families encoding plant cell wall-degrading enzymes in longhorned beetles.</title>
        <authorList>
            <person name="Shin N.R."/>
            <person name="Okamura Y."/>
            <person name="Kirsch R."/>
            <person name="Pauchet Y."/>
        </authorList>
    </citation>
    <scope>NUCLEOTIDE SEQUENCE</scope>
    <source>
        <strain evidence="3">AMC_N1</strain>
    </source>
</reference>
<evidence type="ECO:0000256" key="2">
    <source>
        <dbReference type="SAM" id="MobiDB-lite"/>
    </source>
</evidence>
<evidence type="ECO:0000313" key="3">
    <source>
        <dbReference type="EMBL" id="KAJ8934724.1"/>
    </source>
</evidence>
<keyword evidence="1" id="KW-0175">Coiled coil</keyword>